<name>A0A0F9TKD7_9ZZZZ</name>
<accession>A0A0F9TKD7</accession>
<protein>
    <submittedName>
        <fullName evidence="1">Uncharacterized protein</fullName>
    </submittedName>
</protein>
<evidence type="ECO:0000313" key="1">
    <source>
        <dbReference type="EMBL" id="KKN79734.1"/>
    </source>
</evidence>
<gene>
    <name evidence="1" type="ORF">LCGC14_0337560</name>
</gene>
<reference evidence="1" key="1">
    <citation type="journal article" date="2015" name="Nature">
        <title>Complex archaea that bridge the gap between prokaryotes and eukaryotes.</title>
        <authorList>
            <person name="Spang A."/>
            <person name="Saw J.H."/>
            <person name="Jorgensen S.L."/>
            <person name="Zaremba-Niedzwiedzka K."/>
            <person name="Martijn J."/>
            <person name="Lind A.E."/>
            <person name="van Eijk R."/>
            <person name="Schleper C."/>
            <person name="Guy L."/>
            <person name="Ettema T.J."/>
        </authorList>
    </citation>
    <scope>NUCLEOTIDE SEQUENCE</scope>
</reference>
<sequence length="103" mass="12315">MNQIEILIIQIRGEIYHVNSIGQFVRTDMLMKFHDSWRFLGVSTHHWNNHIVHNFTTIWQNPDLAINGYLWDLDHGTARIWRGSYYGRLPKITLCYKTTINEE</sequence>
<comment type="caution">
    <text evidence="1">The sequence shown here is derived from an EMBL/GenBank/DDBJ whole genome shotgun (WGS) entry which is preliminary data.</text>
</comment>
<dbReference type="EMBL" id="LAZR01000243">
    <property type="protein sequence ID" value="KKN79734.1"/>
    <property type="molecule type" value="Genomic_DNA"/>
</dbReference>
<proteinExistence type="predicted"/>
<organism evidence="1">
    <name type="scientific">marine sediment metagenome</name>
    <dbReference type="NCBI Taxonomy" id="412755"/>
    <lineage>
        <taxon>unclassified sequences</taxon>
        <taxon>metagenomes</taxon>
        <taxon>ecological metagenomes</taxon>
    </lineage>
</organism>
<dbReference type="AlphaFoldDB" id="A0A0F9TKD7"/>